<dbReference type="RefSeq" id="WP_097074036.1">
    <property type="nucleotide sequence ID" value="NZ_OBMQ01000008.1"/>
</dbReference>
<name>A0A285T326_9BACL</name>
<evidence type="ECO:0000313" key="2">
    <source>
        <dbReference type="EMBL" id="SOC15531.1"/>
    </source>
</evidence>
<sequence length="124" mass="14651">MCITSNFIELQAYQIYEEIRKETIYKLVWLENSEGRMIQLNNIQSYWDGQTLLTKAFLEDINGKLYIVNINNNGLSFAKGEISYKAYRRLEKSENRKGIIFFSMLVFLTMITMFTLEKLLLNLV</sequence>
<evidence type="ECO:0000256" key="1">
    <source>
        <dbReference type="SAM" id="Phobius"/>
    </source>
</evidence>
<dbReference type="OrthoDB" id="2427947at2"/>
<keyword evidence="3" id="KW-1185">Reference proteome</keyword>
<feature type="transmembrane region" description="Helical" evidence="1">
    <location>
        <begin position="98"/>
        <end position="116"/>
    </location>
</feature>
<protein>
    <submittedName>
        <fullName evidence="2">Uncharacterized protein</fullName>
    </submittedName>
</protein>
<accession>A0A285T326</accession>
<keyword evidence="1" id="KW-1133">Transmembrane helix</keyword>
<evidence type="ECO:0000313" key="3">
    <source>
        <dbReference type="Proteomes" id="UP000219636"/>
    </source>
</evidence>
<keyword evidence="1" id="KW-0472">Membrane</keyword>
<dbReference type="AlphaFoldDB" id="A0A285T326"/>
<dbReference type="Proteomes" id="UP000219636">
    <property type="component" value="Unassembled WGS sequence"/>
</dbReference>
<reference evidence="3" key="1">
    <citation type="submission" date="2017-08" db="EMBL/GenBank/DDBJ databases">
        <authorList>
            <person name="Varghese N."/>
            <person name="Submissions S."/>
        </authorList>
    </citation>
    <scope>NUCLEOTIDE SEQUENCE [LARGE SCALE GENOMIC DNA]</scope>
    <source>
        <strain evidence="3">JC22</strain>
    </source>
</reference>
<dbReference type="EMBL" id="OBMQ01000008">
    <property type="protein sequence ID" value="SOC15531.1"/>
    <property type="molecule type" value="Genomic_DNA"/>
</dbReference>
<proteinExistence type="predicted"/>
<organism evidence="2 3">
    <name type="scientific">Ureibacillus xyleni</name>
    <dbReference type="NCBI Taxonomy" id="614648"/>
    <lineage>
        <taxon>Bacteria</taxon>
        <taxon>Bacillati</taxon>
        <taxon>Bacillota</taxon>
        <taxon>Bacilli</taxon>
        <taxon>Bacillales</taxon>
        <taxon>Caryophanaceae</taxon>
        <taxon>Ureibacillus</taxon>
    </lineage>
</organism>
<gene>
    <name evidence="2" type="ORF">SAMN05880501_108103</name>
</gene>
<keyword evidence="1" id="KW-0812">Transmembrane</keyword>